<dbReference type="EMBL" id="JBALHR010000004">
    <property type="protein sequence ID" value="MEH7828152.1"/>
    <property type="molecule type" value="Genomic_DNA"/>
</dbReference>
<reference evidence="1" key="1">
    <citation type="submission" date="2024-02" db="EMBL/GenBank/DDBJ databases">
        <title>Genome sequences of strain Gemmobacter sp. JM10B15.</title>
        <authorList>
            <person name="Zhang M."/>
        </authorList>
    </citation>
    <scope>NUCLEOTIDE SEQUENCE</scope>
    <source>
        <strain evidence="1">JM10B15</strain>
    </source>
</reference>
<proteinExistence type="predicted"/>
<comment type="caution">
    <text evidence="1">The sequence shown here is derived from an EMBL/GenBank/DDBJ whole genome shotgun (WGS) entry which is preliminary data.</text>
</comment>
<evidence type="ECO:0000313" key="1">
    <source>
        <dbReference type="EMBL" id="MEH7828152.1"/>
    </source>
</evidence>
<name>A0ABU8BTX9_9RHOB</name>
<accession>A0ABU8BTX9</accession>
<protein>
    <submittedName>
        <fullName evidence="1">Uncharacterized protein</fullName>
    </submittedName>
</protein>
<organism evidence="1 2">
    <name type="scientific">Gemmobacter denitrificans</name>
    <dbReference type="NCBI Taxonomy" id="3123040"/>
    <lineage>
        <taxon>Bacteria</taxon>
        <taxon>Pseudomonadati</taxon>
        <taxon>Pseudomonadota</taxon>
        <taxon>Alphaproteobacteria</taxon>
        <taxon>Rhodobacterales</taxon>
        <taxon>Paracoccaceae</taxon>
        <taxon>Gemmobacter</taxon>
    </lineage>
</organism>
<sequence>MTQMTHRIARTGAARHSLPDVQRLQVSIFQELRHREEARAASASGASVKQRRKLLGGLFHTLACGASGLCPTLH</sequence>
<dbReference type="Proteomes" id="UP001431963">
    <property type="component" value="Unassembled WGS sequence"/>
</dbReference>
<keyword evidence="2" id="KW-1185">Reference proteome</keyword>
<evidence type="ECO:0000313" key="2">
    <source>
        <dbReference type="Proteomes" id="UP001431963"/>
    </source>
</evidence>
<gene>
    <name evidence="1" type="ORF">V6590_08320</name>
</gene>
<dbReference type="RefSeq" id="WP_335421847.1">
    <property type="nucleotide sequence ID" value="NZ_JBALHR010000004.1"/>
</dbReference>